<protein>
    <submittedName>
        <fullName evidence="2">Uncharacterized protein</fullName>
    </submittedName>
</protein>
<feature type="compositionally biased region" description="Basic and acidic residues" evidence="1">
    <location>
        <begin position="1"/>
        <end position="16"/>
    </location>
</feature>
<accession>A0A0L8I790</accession>
<name>A0A0L8I790_OCTBM</name>
<dbReference type="AlphaFoldDB" id="A0A0L8I790"/>
<organism evidence="2">
    <name type="scientific">Octopus bimaculoides</name>
    <name type="common">California two-spotted octopus</name>
    <dbReference type="NCBI Taxonomy" id="37653"/>
    <lineage>
        <taxon>Eukaryota</taxon>
        <taxon>Metazoa</taxon>
        <taxon>Spiralia</taxon>
        <taxon>Lophotrochozoa</taxon>
        <taxon>Mollusca</taxon>
        <taxon>Cephalopoda</taxon>
        <taxon>Coleoidea</taxon>
        <taxon>Octopodiformes</taxon>
        <taxon>Octopoda</taxon>
        <taxon>Incirrata</taxon>
        <taxon>Octopodidae</taxon>
        <taxon>Octopus</taxon>
    </lineage>
</organism>
<gene>
    <name evidence="2" type="ORF">OCBIM_22030432mg</name>
</gene>
<evidence type="ECO:0000256" key="1">
    <source>
        <dbReference type="SAM" id="MobiDB-lite"/>
    </source>
</evidence>
<sequence length="87" mass="10790">MIDSKRNQEKKKMEKERRRKRLDKLESENVNRKRYRKETRNEKLGWNKEKKFGDSRRKKGLGEGQRMEAIRGLKTTKGRLEIWHKRY</sequence>
<reference evidence="2" key="1">
    <citation type="submission" date="2015-07" db="EMBL/GenBank/DDBJ databases">
        <title>MeaNS - Measles Nucleotide Surveillance Program.</title>
        <authorList>
            <person name="Tran T."/>
            <person name="Druce J."/>
        </authorList>
    </citation>
    <scope>NUCLEOTIDE SEQUENCE</scope>
    <source>
        <strain evidence="2">UCB-OBI-ISO-001</strain>
        <tissue evidence="2">Gonad</tissue>
    </source>
</reference>
<feature type="region of interest" description="Disordered" evidence="1">
    <location>
        <begin position="1"/>
        <end position="66"/>
    </location>
</feature>
<proteinExistence type="predicted"/>
<dbReference type="EMBL" id="KQ416349">
    <property type="protein sequence ID" value="KOF97332.1"/>
    <property type="molecule type" value="Genomic_DNA"/>
</dbReference>
<evidence type="ECO:0000313" key="2">
    <source>
        <dbReference type="EMBL" id="KOF97332.1"/>
    </source>
</evidence>
<feature type="compositionally biased region" description="Basic and acidic residues" evidence="1">
    <location>
        <begin position="38"/>
        <end position="55"/>
    </location>
</feature>